<name>A0ABQ0CDA6_9PROT</name>
<dbReference type="SUPFAM" id="SSF53756">
    <property type="entry name" value="UDP-Glycosyltransferase/glycogen phosphorylase"/>
    <property type="match status" value="1"/>
</dbReference>
<protein>
    <recommendedName>
        <fullName evidence="3 7">3-deoxy-D-manno-octulosonic acid transferase</fullName>
        <shortName evidence="7">Kdo transferase</shortName>
        <ecNumber evidence="2 7">2.4.99.12</ecNumber>
    </recommendedName>
    <alternativeName>
        <fullName evidence="5 7">Lipid IV(A) 3-deoxy-D-manno-octulosonic acid transferase</fullName>
    </alternativeName>
</protein>
<dbReference type="EMBL" id="BAAFGK010000005">
    <property type="protein sequence ID" value="GAB0058852.1"/>
    <property type="molecule type" value="Genomic_DNA"/>
</dbReference>
<comment type="catalytic activity">
    <reaction evidence="6 7">
        <text>lipid IVA (E. coli) + CMP-3-deoxy-beta-D-manno-octulosonate = alpha-Kdo-(2-&gt;6)-lipid IVA (E. coli) + CMP + H(+)</text>
        <dbReference type="Rhea" id="RHEA:28066"/>
        <dbReference type="ChEBI" id="CHEBI:15378"/>
        <dbReference type="ChEBI" id="CHEBI:58603"/>
        <dbReference type="ChEBI" id="CHEBI:60364"/>
        <dbReference type="ChEBI" id="CHEBI:60377"/>
        <dbReference type="ChEBI" id="CHEBI:85987"/>
        <dbReference type="EC" id="2.4.99.12"/>
    </reaction>
</comment>
<dbReference type="InterPro" id="IPR038107">
    <property type="entry name" value="Glycos_transf_N_sf"/>
</dbReference>
<dbReference type="Gene3D" id="3.40.50.11720">
    <property type="entry name" value="3-Deoxy-D-manno-octulosonic-acid transferase, N-terminal domain"/>
    <property type="match status" value="1"/>
</dbReference>
<keyword evidence="7" id="KW-0812">Transmembrane</keyword>
<comment type="caution">
    <text evidence="9">The sequence shown here is derived from an EMBL/GenBank/DDBJ whole genome shotgun (WGS) entry which is preliminary data.</text>
</comment>
<comment type="function">
    <text evidence="7">Involved in lipopolysaccharide (LPS) biosynthesis. Catalyzes the transfer of 3-deoxy-D-manno-octulosonate (Kdo) residue(s) from CMP-Kdo to lipid IV(A), the tetraacyldisaccharide-1,4'-bisphosphate precursor of lipid A.</text>
</comment>
<dbReference type="Proteomes" id="UP001628193">
    <property type="component" value="Unassembled WGS sequence"/>
</dbReference>
<evidence type="ECO:0000256" key="7">
    <source>
        <dbReference type="RuleBase" id="RU365103"/>
    </source>
</evidence>
<keyword evidence="9" id="KW-0328">Glycosyltransferase</keyword>
<gene>
    <name evidence="9" type="primary">waaA</name>
    <name evidence="9" type="ORF">SIID45300_03210</name>
</gene>
<evidence type="ECO:0000313" key="10">
    <source>
        <dbReference type="Proteomes" id="UP001628193"/>
    </source>
</evidence>
<keyword evidence="10" id="KW-1185">Reference proteome</keyword>
<comment type="pathway">
    <text evidence="1 7">Bacterial outer membrane biogenesis; LPS core biosynthesis.</text>
</comment>
<reference evidence="9 10" key="1">
    <citation type="submission" date="2024-09" db="EMBL/GenBank/DDBJ databases">
        <title>Draft genome sequence of Candidatus Magnetaquicoccaceae bacterium FCR-1.</title>
        <authorList>
            <person name="Shimoshige H."/>
            <person name="Shimamura S."/>
            <person name="Taoka A."/>
            <person name="Kobayashi H."/>
            <person name="Maekawa T."/>
        </authorList>
    </citation>
    <scope>NUCLEOTIDE SEQUENCE [LARGE SCALE GENOMIC DNA]</scope>
    <source>
        <strain evidence="9 10">FCR-1</strain>
    </source>
</reference>
<evidence type="ECO:0000256" key="2">
    <source>
        <dbReference type="ARBA" id="ARBA00012621"/>
    </source>
</evidence>
<dbReference type="Pfam" id="PF04413">
    <property type="entry name" value="Glycos_transf_N"/>
    <property type="match status" value="1"/>
</dbReference>
<keyword evidence="7" id="KW-0448">Lipopolysaccharide biosynthesis</keyword>
<dbReference type="EC" id="2.4.99.12" evidence="2 7"/>
<feature type="domain" description="3-deoxy-D-manno-octulosonic-acid transferase N-terminal" evidence="8">
    <location>
        <begin position="57"/>
        <end position="236"/>
    </location>
</feature>
<accession>A0ABQ0CDA6</accession>
<dbReference type="PANTHER" id="PTHR42755">
    <property type="entry name" value="3-DEOXY-MANNO-OCTULOSONATE CYTIDYLYLTRANSFERASE"/>
    <property type="match status" value="1"/>
</dbReference>
<evidence type="ECO:0000256" key="4">
    <source>
        <dbReference type="ARBA" id="ARBA00022679"/>
    </source>
</evidence>
<evidence type="ECO:0000259" key="8">
    <source>
        <dbReference type="Pfam" id="PF04413"/>
    </source>
</evidence>
<keyword evidence="4 7" id="KW-0808">Transferase</keyword>
<dbReference type="PANTHER" id="PTHR42755:SF1">
    <property type="entry name" value="3-DEOXY-D-MANNO-OCTULOSONIC ACID TRANSFERASE, MITOCHONDRIAL-RELATED"/>
    <property type="match status" value="1"/>
</dbReference>
<evidence type="ECO:0000256" key="6">
    <source>
        <dbReference type="ARBA" id="ARBA00049183"/>
    </source>
</evidence>
<evidence type="ECO:0000256" key="5">
    <source>
        <dbReference type="ARBA" id="ARBA00031445"/>
    </source>
</evidence>
<keyword evidence="7" id="KW-1133">Transmembrane helix</keyword>
<comment type="similarity">
    <text evidence="7">Belongs to the glycosyltransferase group 1 family.</text>
</comment>
<proteinExistence type="inferred from homology"/>
<keyword evidence="7" id="KW-0472">Membrane</keyword>
<evidence type="ECO:0000313" key="9">
    <source>
        <dbReference type="EMBL" id="GAB0058852.1"/>
    </source>
</evidence>
<evidence type="ECO:0000256" key="3">
    <source>
        <dbReference type="ARBA" id="ARBA00019077"/>
    </source>
</evidence>
<evidence type="ECO:0000256" key="1">
    <source>
        <dbReference type="ARBA" id="ARBA00004713"/>
    </source>
</evidence>
<dbReference type="Gene3D" id="3.40.50.2000">
    <property type="entry name" value="Glycogen Phosphorylase B"/>
    <property type="match status" value="1"/>
</dbReference>
<sequence length="448" mass="49713">MVYGVSWGPAIPIPVQTVRGRMHLLYYVTLSLLVLITLPIWIWRYFTTPKYRGTLLRRLGWIPVAERAPDRGRPRIWLHAVSVGEAMAARALASRITAAFPDHDLVITTVTRTGQQVVRDKIPEACAHHFLTLDLPVCVQPLVDAIQPAVLIIMETELWPGLFRVLARRGIPICVVNGRISPRSFKRYHAIRRLTRRLLADGRLYLMQSPADAERLIAMGAPRERVQVTGNLKYDQAMNPPDAALLRRLEARLPAPVAPVWIAASTHPGEEELLLPIHRALLAHPLAPRLILVPRHPERCAEILERIGKQGLICQRFSQLQGDWNTPLLLVDEIGWLAGLYRLARVVYIGGSLVPRGGQNMLEPASWGVPVLFGPHVFNFRDIAAQLIQAGGAIQVASPADLHTRLNALLESPETCRTMGEAARAVIPANAGALERTLDALGPLVRNL</sequence>
<feature type="transmembrane region" description="Helical" evidence="7">
    <location>
        <begin position="24"/>
        <end position="43"/>
    </location>
</feature>
<keyword evidence="7" id="KW-1003">Cell membrane</keyword>
<dbReference type="InterPro" id="IPR039901">
    <property type="entry name" value="Kdotransferase"/>
</dbReference>
<dbReference type="GO" id="GO:0043842">
    <property type="term" value="F:Kdo transferase activity"/>
    <property type="evidence" value="ECO:0007669"/>
    <property type="project" value="UniProtKB-EC"/>
</dbReference>
<comment type="subcellular location">
    <subcellularLocation>
        <location evidence="7">Cell membrane</location>
    </subcellularLocation>
</comment>
<dbReference type="InterPro" id="IPR007507">
    <property type="entry name" value="Glycos_transf_N"/>
</dbReference>
<organism evidence="9 10">
    <name type="scientific">Candidatus Magnetaquiglobus chichijimensis</name>
    <dbReference type="NCBI Taxonomy" id="3141448"/>
    <lineage>
        <taxon>Bacteria</taxon>
        <taxon>Pseudomonadati</taxon>
        <taxon>Pseudomonadota</taxon>
        <taxon>Magnetococcia</taxon>
        <taxon>Magnetococcales</taxon>
        <taxon>Candidatus Magnetaquicoccaceae</taxon>
        <taxon>Candidatus Magnetaquiglobus</taxon>
    </lineage>
</organism>